<name>A0AAN7P9L9_9COLE</name>
<dbReference type="Gene3D" id="1.10.238.20">
    <property type="entry name" value="Pheromone/general odorant binding protein domain"/>
    <property type="match status" value="1"/>
</dbReference>
<dbReference type="Proteomes" id="UP001353858">
    <property type="component" value="Unassembled WGS sequence"/>
</dbReference>
<evidence type="ECO:0000256" key="1">
    <source>
        <dbReference type="SAM" id="MobiDB-lite"/>
    </source>
</evidence>
<feature type="chain" id="PRO_5042820469" evidence="2">
    <location>
        <begin position="19"/>
        <end position="198"/>
    </location>
</feature>
<accession>A0AAN7P9L9</accession>
<feature type="signal peptide" evidence="2">
    <location>
        <begin position="1"/>
        <end position="18"/>
    </location>
</feature>
<dbReference type="InterPro" id="IPR036728">
    <property type="entry name" value="PBP_GOBP_sf"/>
</dbReference>
<dbReference type="GO" id="GO:0005549">
    <property type="term" value="F:odorant binding"/>
    <property type="evidence" value="ECO:0007669"/>
    <property type="project" value="InterPro"/>
</dbReference>
<dbReference type="SUPFAM" id="SSF47565">
    <property type="entry name" value="Insect pheromone/odorant-binding proteins"/>
    <property type="match status" value="1"/>
</dbReference>
<keyword evidence="4" id="KW-1185">Reference proteome</keyword>
<reference evidence="4" key="1">
    <citation type="submission" date="2023-01" db="EMBL/GenBank/DDBJ databases">
        <title>Key to firefly adult light organ development and bioluminescence: homeobox transcription factors regulate luciferase expression and transportation to peroxisome.</title>
        <authorList>
            <person name="Fu X."/>
        </authorList>
    </citation>
    <scope>NUCLEOTIDE SEQUENCE [LARGE SCALE GENOMIC DNA]</scope>
</reference>
<evidence type="ECO:0000256" key="2">
    <source>
        <dbReference type="SAM" id="SignalP"/>
    </source>
</evidence>
<dbReference type="AlphaFoldDB" id="A0AAN7P9L9"/>
<evidence type="ECO:0000313" key="3">
    <source>
        <dbReference type="EMBL" id="KAK4883975.1"/>
    </source>
</evidence>
<sequence length="198" mass="22810">MHFNVILLIFLLIAKIKSETKINLTKTDNDPMQVLKTKIESYKSQCDGSNEDITEKRYSSGSRGSFRNNKTKHDNYDNSRSNTGRTGYGYGVDYPPGQDAYVPPSLGYNYRRYRRFHSDEECVSQCIFGYLEVLDDNRSPSETALMKWFHHNAPQDDKRLKAIREIRRCFGQFASSDKGNACDFSKSISDCLNLDIEK</sequence>
<organism evidence="3 4">
    <name type="scientific">Aquatica leii</name>
    <dbReference type="NCBI Taxonomy" id="1421715"/>
    <lineage>
        <taxon>Eukaryota</taxon>
        <taxon>Metazoa</taxon>
        <taxon>Ecdysozoa</taxon>
        <taxon>Arthropoda</taxon>
        <taxon>Hexapoda</taxon>
        <taxon>Insecta</taxon>
        <taxon>Pterygota</taxon>
        <taxon>Neoptera</taxon>
        <taxon>Endopterygota</taxon>
        <taxon>Coleoptera</taxon>
        <taxon>Polyphaga</taxon>
        <taxon>Elateriformia</taxon>
        <taxon>Elateroidea</taxon>
        <taxon>Lampyridae</taxon>
        <taxon>Luciolinae</taxon>
        <taxon>Aquatica</taxon>
    </lineage>
</organism>
<proteinExistence type="predicted"/>
<keyword evidence="2" id="KW-0732">Signal</keyword>
<gene>
    <name evidence="3" type="ORF">RN001_000246</name>
</gene>
<evidence type="ECO:0000313" key="4">
    <source>
        <dbReference type="Proteomes" id="UP001353858"/>
    </source>
</evidence>
<dbReference type="EMBL" id="JARPUR010000001">
    <property type="protein sequence ID" value="KAK4883975.1"/>
    <property type="molecule type" value="Genomic_DNA"/>
</dbReference>
<feature type="region of interest" description="Disordered" evidence="1">
    <location>
        <begin position="46"/>
        <end position="84"/>
    </location>
</feature>
<protein>
    <submittedName>
        <fullName evidence="3">Uncharacterized protein</fullName>
    </submittedName>
</protein>
<feature type="compositionally biased region" description="Polar residues" evidence="1">
    <location>
        <begin position="59"/>
        <end position="68"/>
    </location>
</feature>
<comment type="caution">
    <text evidence="3">The sequence shown here is derived from an EMBL/GenBank/DDBJ whole genome shotgun (WGS) entry which is preliminary data.</text>
</comment>